<evidence type="ECO:0000256" key="1">
    <source>
        <dbReference type="ARBA" id="ARBA00004651"/>
    </source>
</evidence>
<feature type="transmembrane region" description="Helical" evidence="12">
    <location>
        <begin position="95"/>
        <end position="115"/>
    </location>
</feature>
<comment type="catalytic activity">
    <reaction evidence="12">
        <text>di-trans,octa-cis-undecaprenyl phosphate + UDP-N-acetyl-alpha-D-glucosamine = N-acetyl-alpha-D-glucosaminyl-di-trans,octa-cis-undecaprenyl diphosphate + UMP</text>
        <dbReference type="Rhea" id="RHEA:28090"/>
        <dbReference type="ChEBI" id="CHEBI:57705"/>
        <dbReference type="ChEBI" id="CHEBI:57865"/>
        <dbReference type="ChEBI" id="CHEBI:60392"/>
        <dbReference type="ChEBI" id="CHEBI:62959"/>
        <dbReference type="EC" id="2.7.8.33"/>
    </reaction>
</comment>
<dbReference type="Pfam" id="PF00953">
    <property type="entry name" value="Glycos_transf_4"/>
    <property type="match status" value="1"/>
</dbReference>
<feature type="transmembrane region" description="Helical" evidence="12">
    <location>
        <begin position="212"/>
        <end position="229"/>
    </location>
</feature>
<evidence type="ECO:0000256" key="3">
    <source>
        <dbReference type="ARBA" id="ARBA00022519"/>
    </source>
</evidence>
<keyword evidence="3 12" id="KW-0997">Cell inner membrane</keyword>
<evidence type="ECO:0000313" key="14">
    <source>
        <dbReference type="EMBL" id="SNX49755.1"/>
    </source>
</evidence>
<dbReference type="GO" id="GO:0005886">
    <property type="term" value="C:plasma membrane"/>
    <property type="evidence" value="ECO:0007669"/>
    <property type="project" value="UniProtKB-SubCell"/>
</dbReference>
<feature type="transmembrane region" description="Helical" evidence="12">
    <location>
        <begin position="40"/>
        <end position="58"/>
    </location>
</feature>
<keyword evidence="11 12" id="KW-0464">Manganese</keyword>
<feature type="transmembrane region" description="Helical" evidence="12">
    <location>
        <begin position="127"/>
        <end position="147"/>
    </location>
</feature>
<dbReference type="GO" id="GO:0016757">
    <property type="term" value="F:glycosyltransferase activity"/>
    <property type="evidence" value="ECO:0007669"/>
    <property type="project" value="UniProtKB-KW"/>
</dbReference>
<comment type="cofactor">
    <cofactor evidence="12">
        <name>Mn(2+)</name>
        <dbReference type="ChEBI" id="CHEBI:29035"/>
    </cofactor>
</comment>
<feature type="transmembrane region" description="Helical" evidence="12">
    <location>
        <begin position="331"/>
        <end position="355"/>
    </location>
</feature>
<evidence type="ECO:0000256" key="5">
    <source>
        <dbReference type="ARBA" id="ARBA00022679"/>
    </source>
</evidence>
<comment type="cofactor">
    <cofactor evidence="12 13">
        <name>Mg(2+)</name>
        <dbReference type="ChEBI" id="CHEBI:18420"/>
    </cofactor>
</comment>
<dbReference type="EMBL" id="OANU01000073">
    <property type="protein sequence ID" value="SNX49755.1"/>
    <property type="molecule type" value="Genomic_DNA"/>
</dbReference>
<protein>
    <recommendedName>
        <fullName evidence="12">Undecaprenyl-phosphate alpha-N-acetylglucosaminyl 1-phosphate transferase</fullName>
        <ecNumber evidence="12">2.7.8.33</ecNumber>
    </recommendedName>
    <alternativeName>
        <fullName evidence="12">UDP-GlcNAc:undecaprenyl-phosphate GlcNAc-1-phosphate transferase</fullName>
    </alternativeName>
    <alternativeName>
        <fullName evidence="12">Undecaprenyl-phosphate GlcNAc-1-phosphate transferase</fullName>
    </alternativeName>
</protein>
<dbReference type="GO" id="GO:0071555">
    <property type="term" value="P:cell wall organization"/>
    <property type="evidence" value="ECO:0007669"/>
    <property type="project" value="TreeGrafter"/>
</dbReference>
<dbReference type="Proteomes" id="UP000219336">
    <property type="component" value="Unassembled WGS sequence"/>
</dbReference>
<name>A0A240EP20_9VIBR</name>
<feature type="transmembrane region" description="Helical" evidence="12">
    <location>
        <begin position="64"/>
        <end position="83"/>
    </location>
</feature>
<dbReference type="GO" id="GO:0009243">
    <property type="term" value="P:O antigen biosynthetic process"/>
    <property type="evidence" value="ECO:0007669"/>
    <property type="project" value="UniProtKB-UniRule"/>
</dbReference>
<keyword evidence="2 12" id="KW-1003">Cell membrane</keyword>
<comment type="subcellular location">
    <subcellularLocation>
        <location evidence="12">Cell inner membrane</location>
        <topology evidence="12">Multi-pass membrane protein</topology>
    </subcellularLocation>
    <subcellularLocation>
        <location evidence="1">Cell membrane</location>
        <topology evidence="1">Multi-pass membrane protein</topology>
    </subcellularLocation>
</comment>
<evidence type="ECO:0000256" key="9">
    <source>
        <dbReference type="ARBA" id="ARBA00022989"/>
    </source>
</evidence>
<keyword evidence="5 12" id="KW-0808">Transferase</keyword>
<evidence type="ECO:0000256" key="13">
    <source>
        <dbReference type="PIRSR" id="PIRSR600715-1"/>
    </source>
</evidence>
<reference evidence="15" key="1">
    <citation type="submission" date="2016-06" db="EMBL/GenBank/DDBJ databases">
        <authorList>
            <person name="Rodrigo-Torres L."/>
            <person name="Arahal R.D."/>
            <person name="Lucena T."/>
        </authorList>
    </citation>
    <scope>NUCLEOTIDE SEQUENCE [LARGE SCALE GENOMIC DNA]</scope>
    <source>
        <strain evidence="15">CECT8203</strain>
    </source>
</reference>
<dbReference type="InterPro" id="IPR000715">
    <property type="entry name" value="Glycosyl_transferase_4"/>
</dbReference>
<feature type="transmembrane region" description="Helical" evidence="12">
    <location>
        <begin position="249"/>
        <end position="271"/>
    </location>
</feature>
<dbReference type="GO" id="GO:0009276">
    <property type="term" value="C:Gram-negative-bacterium-type cell wall"/>
    <property type="evidence" value="ECO:0007669"/>
    <property type="project" value="InterPro"/>
</dbReference>
<feature type="transmembrane region" description="Helical" evidence="12">
    <location>
        <begin position="154"/>
        <end position="173"/>
    </location>
</feature>
<keyword evidence="13" id="KW-0479">Metal-binding</keyword>
<dbReference type="HAMAP" id="MF_02030">
    <property type="entry name" value="WecA_Gammaproteo"/>
    <property type="match status" value="1"/>
</dbReference>
<evidence type="ECO:0000256" key="11">
    <source>
        <dbReference type="ARBA" id="ARBA00023211"/>
    </source>
</evidence>
<feature type="transmembrane region" description="Helical" evidence="12">
    <location>
        <begin position="6"/>
        <end position="28"/>
    </location>
</feature>
<feature type="binding site" evidence="13">
    <location>
        <position position="211"/>
    </location>
    <ligand>
        <name>Mg(2+)</name>
        <dbReference type="ChEBI" id="CHEBI:18420"/>
    </ligand>
</feature>
<evidence type="ECO:0000256" key="2">
    <source>
        <dbReference type="ARBA" id="ARBA00022475"/>
    </source>
</evidence>
<dbReference type="GO" id="GO:0030145">
    <property type="term" value="F:manganese ion binding"/>
    <property type="evidence" value="ECO:0007669"/>
    <property type="project" value="InterPro"/>
</dbReference>
<dbReference type="NCBIfam" id="TIGR02380">
    <property type="entry name" value="ECA_wecA"/>
    <property type="match status" value="1"/>
</dbReference>
<accession>A0A240EP20</accession>
<keyword evidence="7 12" id="KW-0460">Magnesium</keyword>
<dbReference type="AlphaFoldDB" id="A0A240EP20"/>
<dbReference type="EC" id="2.7.8.33" evidence="12"/>
<evidence type="ECO:0000256" key="7">
    <source>
        <dbReference type="ARBA" id="ARBA00022842"/>
    </source>
</evidence>
<dbReference type="PANTHER" id="PTHR22926:SF3">
    <property type="entry name" value="UNDECAPRENYL-PHOSPHATE ALPHA-N-ACETYLGLUCOSAMINYL 1-PHOSPHATE TRANSFERASE"/>
    <property type="match status" value="1"/>
</dbReference>
<comment type="similarity">
    <text evidence="12">Belongs to the glycosyltransferase 4 family. WecA subfamily.</text>
</comment>
<dbReference type="GO" id="GO:0000287">
    <property type="term" value="F:magnesium ion binding"/>
    <property type="evidence" value="ECO:0007669"/>
    <property type="project" value="InterPro"/>
</dbReference>
<keyword evidence="6 12" id="KW-0812">Transmembrane</keyword>
<comment type="pathway">
    <text evidence="12">Bacterial outer membrane biogenesis; LPS O-antigen biosynthesis.</text>
</comment>
<dbReference type="InterPro" id="IPR012750">
    <property type="entry name" value="ECA_WecA-rel"/>
</dbReference>
<sequence>MLELFSVSASALLFLFVFTKVAKHVGLVDAPNARKRHSGLVPLVGGIAVTLAILGYLLTSSESLPYESVLIASILVVLIMGVIDDKYDLSSKLRLSVQSCLTALVVFSTDIKLLSFGNAFGFGYTELGWLALPITIVAVIGAINAFNMMDGMDGLLGCIACITFASLGVLFTLVNNPLHALFCGAMIAALLPYIAMNLGWLGNARKVFMGDAGSMVLGFVAIWLLFTISQPGSNTTDTLFWYKWTAYETIRPVTVLWLIAVPLMDMVAIMARRMKRGVSPMTPDREHLHHILQRIGFDRKQTLLIICAIAACCALFGVYGEIHNISEPAMFYGFLLCFAVYYVLLSKVWHLTAYLRLLKKEQRGKKALEPVQYK</sequence>
<evidence type="ECO:0000256" key="6">
    <source>
        <dbReference type="ARBA" id="ARBA00022692"/>
    </source>
</evidence>
<evidence type="ECO:0000256" key="10">
    <source>
        <dbReference type="ARBA" id="ARBA00023136"/>
    </source>
</evidence>
<evidence type="ECO:0000313" key="15">
    <source>
        <dbReference type="Proteomes" id="UP000219336"/>
    </source>
</evidence>
<keyword evidence="4 12" id="KW-0328">Glycosyltransferase</keyword>
<dbReference type="UniPathway" id="UPA00281"/>
<keyword evidence="9 12" id="KW-1133">Transmembrane helix</keyword>
<feature type="transmembrane region" description="Helical" evidence="12">
    <location>
        <begin position="179"/>
        <end position="200"/>
    </location>
</feature>
<feature type="transmembrane region" description="Helical" evidence="12">
    <location>
        <begin position="302"/>
        <end position="319"/>
    </location>
</feature>
<dbReference type="GO" id="GO:0036380">
    <property type="term" value="F:UDP-N-acetylglucosamine-undecaprenyl-phosphate N-acetylglucosaminephosphotransferase activity"/>
    <property type="evidence" value="ECO:0007669"/>
    <property type="project" value="UniProtKB-UniRule"/>
</dbReference>
<gene>
    <name evidence="14" type="primary">wecA_2</name>
    <name evidence="12" type="synonym">wecA</name>
    <name evidence="14" type="ORF">VTH8203_03403</name>
</gene>
<keyword evidence="10 12" id="KW-0472">Membrane</keyword>
<comment type="function">
    <text evidence="12">Catalyzes the transfer of the GlcNAc-1-phosphate moiety from UDP-GlcNAc onto the carrier lipid undecaprenyl phosphate (C55-P), yielding GlcNAc-pyrophosphoryl-undecaprenyl (GlcNAc-PP-C55).</text>
</comment>
<keyword evidence="15" id="KW-1185">Reference proteome</keyword>
<evidence type="ECO:0000256" key="8">
    <source>
        <dbReference type="ARBA" id="ARBA00022985"/>
    </source>
</evidence>
<dbReference type="GO" id="GO:0044038">
    <property type="term" value="P:cell wall macromolecule biosynthetic process"/>
    <property type="evidence" value="ECO:0007669"/>
    <property type="project" value="TreeGrafter"/>
</dbReference>
<evidence type="ECO:0000256" key="12">
    <source>
        <dbReference type="HAMAP-Rule" id="MF_02030"/>
    </source>
</evidence>
<keyword evidence="8 12" id="KW-0448">Lipopolysaccharide biosynthesis</keyword>
<feature type="binding site" evidence="13">
    <location>
        <position position="147"/>
    </location>
    <ligand>
        <name>Mg(2+)</name>
        <dbReference type="ChEBI" id="CHEBI:18420"/>
    </ligand>
</feature>
<dbReference type="CDD" id="cd06853">
    <property type="entry name" value="GT_WecA_like"/>
    <property type="match status" value="1"/>
</dbReference>
<dbReference type="PANTHER" id="PTHR22926">
    <property type="entry name" value="PHOSPHO-N-ACETYLMURAMOYL-PENTAPEPTIDE-TRANSFERASE"/>
    <property type="match status" value="1"/>
</dbReference>
<organism evidence="14 15">
    <name type="scientific">Vibrio thalassae</name>
    <dbReference type="NCBI Taxonomy" id="1243014"/>
    <lineage>
        <taxon>Bacteria</taxon>
        <taxon>Pseudomonadati</taxon>
        <taxon>Pseudomonadota</taxon>
        <taxon>Gammaproteobacteria</taxon>
        <taxon>Vibrionales</taxon>
        <taxon>Vibrionaceae</taxon>
        <taxon>Vibrio</taxon>
    </lineage>
</organism>
<proteinExistence type="inferred from homology"/>
<evidence type="ECO:0000256" key="4">
    <source>
        <dbReference type="ARBA" id="ARBA00022676"/>
    </source>
</evidence>